<dbReference type="AlphaFoldDB" id="A0A1Y1QCL3"/>
<gene>
    <name evidence="1" type="ORF">BWK73_41765</name>
</gene>
<dbReference type="GO" id="GO:0004519">
    <property type="term" value="F:endonuclease activity"/>
    <property type="evidence" value="ECO:0007669"/>
    <property type="project" value="InterPro"/>
</dbReference>
<organism evidence="1 2">
    <name type="scientific">Thiothrix lacustris</name>
    <dbReference type="NCBI Taxonomy" id="525917"/>
    <lineage>
        <taxon>Bacteria</taxon>
        <taxon>Pseudomonadati</taxon>
        <taxon>Pseudomonadota</taxon>
        <taxon>Gammaproteobacteria</taxon>
        <taxon>Thiotrichales</taxon>
        <taxon>Thiotrichaceae</taxon>
        <taxon>Thiothrix</taxon>
    </lineage>
</organism>
<protein>
    <recommendedName>
        <fullName evidence="3">Terminase</fullName>
    </recommendedName>
</protein>
<dbReference type="Pfam" id="PF05944">
    <property type="entry name" value="Phage_term_smal"/>
    <property type="match status" value="1"/>
</dbReference>
<dbReference type="EMBL" id="MTEJ01000461">
    <property type="protein sequence ID" value="OQX02722.1"/>
    <property type="molecule type" value="Genomic_DNA"/>
</dbReference>
<evidence type="ECO:0000313" key="2">
    <source>
        <dbReference type="Proteomes" id="UP000192491"/>
    </source>
</evidence>
<dbReference type="InterPro" id="IPR010270">
    <property type="entry name" value="Phage_P2_GpM"/>
</dbReference>
<accession>A0A1Y1QCL3</accession>
<dbReference type="Proteomes" id="UP000192491">
    <property type="component" value="Unassembled WGS sequence"/>
</dbReference>
<evidence type="ECO:0008006" key="3">
    <source>
        <dbReference type="Google" id="ProtNLM"/>
    </source>
</evidence>
<reference evidence="1 2" key="1">
    <citation type="submission" date="2017-01" db="EMBL/GenBank/DDBJ databases">
        <title>Novel large sulfur bacteria in the metagenomes of groundwater-fed chemosynthetic microbial mats in the Lake Huron basin.</title>
        <authorList>
            <person name="Sharrar A.M."/>
            <person name="Flood B.E."/>
            <person name="Bailey J.V."/>
            <person name="Jones D.S."/>
            <person name="Biddanda B."/>
            <person name="Ruberg S.A."/>
            <person name="Marcus D.N."/>
            <person name="Dick G.J."/>
        </authorList>
    </citation>
    <scope>NUCLEOTIDE SEQUENCE [LARGE SCALE GENOMIC DNA]</scope>
    <source>
        <strain evidence="1">A8</strain>
    </source>
</reference>
<dbReference type="STRING" id="1123401.GCA_000621325_00063"/>
<evidence type="ECO:0000313" key="1">
    <source>
        <dbReference type="EMBL" id="OQX02722.1"/>
    </source>
</evidence>
<sequence length="223" mass="25449">MGVILQSYAARHRQDVEAGRVAPRAHPSSQHPANYHKLMLVKLDKDKHDLRAIKSQFQRQVKKLAILFEYADYLTTVINSGDAKHNETLVTICLWALDTMQVDYFITLAEYALRHRMNSPQGFKRTLPELLMEEFSGYVLDYDKPSEMLDRLQHLGELTNKDKCAIADEITAKFYKAQGLALERSNPQAALQGYQLAQQYGARVKQAISRLEKQLCKPTNPTA</sequence>
<comment type="caution">
    <text evidence="1">The sequence shown here is derived from an EMBL/GenBank/DDBJ whole genome shotgun (WGS) entry which is preliminary data.</text>
</comment>
<proteinExistence type="predicted"/>
<name>A0A1Y1QCL3_9GAMM</name>
<dbReference type="GO" id="GO:0003677">
    <property type="term" value="F:DNA binding"/>
    <property type="evidence" value="ECO:0007669"/>
    <property type="project" value="InterPro"/>
</dbReference>